<reference evidence="2" key="2">
    <citation type="submission" date="2020-05" db="UniProtKB">
        <authorList>
            <consortium name="EnsemblMetazoa"/>
        </authorList>
    </citation>
    <scope>IDENTIFICATION</scope>
    <source>
        <strain evidence="2">IAEA</strain>
    </source>
</reference>
<reference evidence="3" key="1">
    <citation type="submission" date="2015-01" db="EMBL/GenBank/DDBJ databases">
        <authorList>
            <person name="Aksoy S."/>
            <person name="Warren W."/>
            <person name="Wilson R.K."/>
        </authorList>
    </citation>
    <scope>NUCLEOTIDE SEQUENCE [LARGE SCALE GENOMIC DNA]</scope>
    <source>
        <strain evidence="3">IAEA</strain>
    </source>
</reference>
<dbReference type="Proteomes" id="UP000092460">
    <property type="component" value="Unassembled WGS sequence"/>
</dbReference>
<dbReference type="EnsemblMetazoa" id="GPPI046073-RA">
    <property type="protein sequence ID" value="GPPI046073-PA"/>
    <property type="gene ID" value="GPPI046073"/>
</dbReference>
<accession>A0A1B0C0P6</accession>
<sequence>MYILSILSISACERAHFTREGEYLALTIENLSERRPSFVTGDIVKAKNPWANGENAKIMYEAVIHKMIFNPIVLKFDANFQQKYNGEDYRLEFYFSRYGYRKQHYTVSAVKNLGEQFLFSSRTQAHTA</sequence>
<dbReference type="InterPro" id="IPR049080">
    <property type="entry name" value="MOV-10-like_beta-barrel"/>
</dbReference>
<proteinExistence type="predicted"/>
<dbReference type="EMBL" id="JXJN01023723">
    <property type="status" value="NOT_ANNOTATED_CDS"/>
    <property type="molecule type" value="Genomic_DNA"/>
</dbReference>
<feature type="domain" description="Helicase MOV-10-like beta-barrel" evidence="1">
    <location>
        <begin position="18"/>
        <end position="93"/>
    </location>
</feature>
<dbReference type="AlphaFoldDB" id="A0A1B0C0P6"/>
<evidence type="ECO:0000313" key="2">
    <source>
        <dbReference type="EnsemblMetazoa" id="GPPI046073-PA"/>
    </source>
</evidence>
<name>A0A1B0C0P6_9MUSC</name>
<evidence type="ECO:0000313" key="3">
    <source>
        <dbReference type="Proteomes" id="UP000092460"/>
    </source>
</evidence>
<dbReference type="STRING" id="67801.A0A1B0C0P6"/>
<evidence type="ECO:0000259" key="1">
    <source>
        <dbReference type="Pfam" id="PF21634"/>
    </source>
</evidence>
<dbReference type="VEuPathDB" id="VectorBase:GPPI046073"/>
<keyword evidence="3" id="KW-1185">Reference proteome</keyword>
<protein>
    <recommendedName>
        <fullName evidence="1">Helicase MOV-10-like beta-barrel domain-containing protein</fullName>
    </recommendedName>
</protein>
<organism evidence="2 3">
    <name type="scientific">Glossina palpalis gambiensis</name>
    <dbReference type="NCBI Taxonomy" id="67801"/>
    <lineage>
        <taxon>Eukaryota</taxon>
        <taxon>Metazoa</taxon>
        <taxon>Ecdysozoa</taxon>
        <taxon>Arthropoda</taxon>
        <taxon>Hexapoda</taxon>
        <taxon>Insecta</taxon>
        <taxon>Pterygota</taxon>
        <taxon>Neoptera</taxon>
        <taxon>Endopterygota</taxon>
        <taxon>Diptera</taxon>
        <taxon>Brachycera</taxon>
        <taxon>Muscomorpha</taxon>
        <taxon>Hippoboscoidea</taxon>
        <taxon>Glossinidae</taxon>
        <taxon>Glossina</taxon>
    </lineage>
</organism>
<dbReference type="Pfam" id="PF21634">
    <property type="entry name" value="MOV-10_beta-barrel"/>
    <property type="match status" value="1"/>
</dbReference>